<sequence>MTNSSHETSNIERQRGSVMRFIDSRCERTNQANDQICRLGILETVSATLTRLKAALPRKPYEAELRGPVYFIFTSLAVKGSGKGKVGKNHN</sequence>
<organism evidence="1 2">
    <name type="scientific">Trichinella nativa</name>
    <dbReference type="NCBI Taxonomy" id="6335"/>
    <lineage>
        <taxon>Eukaryota</taxon>
        <taxon>Metazoa</taxon>
        <taxon>Ecdysozoa</taxon>
        <taxon>Nematoda</taxon>
        <taxon>Enoplea</taxon>
        <taxon>Dorylaimia</taxon>
        <taxon>Trichinellida</taxon>
        <taxon>Trichinellidae</taxon>
        <taxon>Trichinella</taxon>
    </lineage>
</organism>
<name>A0A1Y3ELX0_9BILA</name>
<proteinExistence type="predicted"/>
<dbReference type="AlphaFoldDB" id="A0A1Y3ELX0"/>
<reference evidence="1 2" key="1">
    <citation type="submission" date="2015-04" db="EMBL/GenBank/DDBJ databases">
        <title>Draft genome of the roundworm Trichinella nativa.</title>
        <authorList>
            <person name="Mitreva M."/>
        </authorList>
    </citation>
    <scope>NUCLEOTIDE SEQUENCE [LARGE SCALE GENOMIC DNA]</scope>
    <source>
        <strain evidence="1 2">ISS45</strain>
    </source>
</reference>
<accession>A0A1Y3ELX0</accession>
<dbReference type="EMBL" id="LVZM01012438">
    <property type="protein sequence ID" value="OUC44549.1"/>
    <property type="molecule type" value="Genomic_DNA"/>
</dbReference>
<protein>
    <submittedName>
        <fullName evidence="1">Uncharacterized protein</fullName>
    </submittedName>
</protein>
<evidence type="ECO:0000313" key="1">
    <source>
        <dbReference type="EMBL" id="OUC44549.1"/>
    </source>
</evidence>
<gene>
    <name evidence="1" type="ORF">D917_09004</name>
</gene>
<evidence type="ECO:0000313" key="2">
    <source>
        <dbReference type="Proteomes" id="UP000243006"/>
    </source>
</evidence>
<dbReference type="Proteomes" id="UP000243006">
    <property type="component" value="Unassembled WGS sequence"/>
</dbReference>
<comment type="caution">
    <text evidence="1">The sequence shown here is derived from an EMBL/GenBank/DDBJ whole genome shotgun (WGS) entry which is preliminary data.</text>
</comment>